<dbReference type="EMBL" id="SBIQ01000120">
    <property type="protein sequence ID" value="KAF7683158.1"/>
    <property type="molecule type" value="Genomic_DNA"/>
</dbReference>
<gene>
    <name evidence="1" type="ORF">TCON_1629</name>
</gene>
<protein>
    <recommendedName>
        <fullName evidence="3">VWFA domain-containing protein</fullName>
    </recommendedName>
</protein>
<sequence>MPSATCNDFIQPSYNIMMVDTSGSMGHYGQSLMEQWNKYVAPILEKEGNYTVRYVFSDLTVLVGESPRLEKDDFLNRSTNLVEALEKISKEVEECKFRHIKVFFITDGDDNMNAKDLPESIIKEMKCPDGKTCEVFVLGIGRSYPVSLSLALRKNLHCGNVNIPNLFQVNKREEMEEKMIEICKNCISVEVNLSVEGSLLPGGPLKSTFHLGDFVYLFDYVDGQNIILTYNTMNYNLLDLKIQNLNIDILNLIISQWHKIIIQIQNMDNQNFLLKILELENQIYQEVMNGMKDEEKSFTLGARLGRLKLKNDDGFHSKLNNIKKIILQGLFIGEQELANAVLSSIATNSKYAIKAMQLKGHTDKDFKEDIDNFVKIFKENRSQIMSLKIVPENCCRVTLTSTITDLQDHNFLTLLYSVDKYQLINTWTMTGIPVLTGLLNATLLNPWSYTIKNIVGEPYAILGVVALELFAQKWTEFGEKDILITPGKEETRFNAIIPIFTPEEAQIMAPLMKTRLFTKMTTTAVWKNPTILDFNAHLGALAVLLLKLFEKHPIGSRPEFVHQIINNIKATVSWGYIDRSKLKIYWKVLKSVDNVNQALMTESNLLFEGMALKCETLIKPMFIMYMKIGNDHHHPQHLETIKRIMKMITLEYVGRCISKIDNDKIKYPYSHFFMDSNKYEEAKERALKYIEEIFDKLAPKYNLKNYYTLGEVKQAIKKEDLLLQEWINDNLFSEIHINVERVRQLYSLSHAGDMSWTTLEVFIREIMMGYEESEINSVMDELFNPSSMWKYLFHAFTYDSSRLRLENINKITDYCQSIPIVRNKIIFESIIEWDLNSILNTKLEQNWVASYINTHEKMVYPMTAQEIMNEAKKYQWFNSDSSFTHIYKYNEDTQMLRNACQIFTCPHFLRPP</sequence>
<keyword evidence="2" id="KW-1185">Reference proteome</keyword>
<organism evidence="1 2">
    <name type="scientific">Astathelohania contejeani</name>
    <dbReference type="NCBI Taxonomy" id="164912"/>
    <lineage>
        <taxon>Eukaryota</taxon>
        <taxon>Fungi</taxon>
        <taxon>Fungi incertae sedis</taxon>
        <taxon>Microsporidia</taxon>
        <taxon>Astathelohaniidae</taxon>
        <taxon>Astathelohania</taxon>
    </lineage>
</organism>
<accession>A0ABQ7HY89</accession>
<reference evidence="1 2" key="1">
    <citation type="submission" date="2019-01" db="EMBL/GenBank/DDBJ databases">
        <title>Genomes sequencing and comparative genomics of infectious freshwater microsporidia, Cucumispora dikerogammari and Thelohania contejeani.</title>
        <authorList>
            <person name="Cormier A."/>
            <person name="Giraud I."/>
            <person name="Wattier R."/>
            <person name="Teixeira M."/>
            <person name="Grandjean F."/>
            <person name="Rigaud T."/>
            <person name="Cordaux R."/>
        </authorList>
    </citation>
    <scope>NUCLEOTIDE SEQUENCE [LARGE SCALE GENOMIC DNA]</scope>
    <source>
        <strain evidence="1">T1</strain>
        <tissue evidence="1">Spores</tissue>
    </source>
</reference>
<comment type="caution">
    <text evidence="1">The sequence shown here is derived from an EMBL/GenBank/DDBJ whole genome shotgun (WGS) entry which is preliminary data.</text>
</comment>
<dbReference type="CDD" id="cd00198">
    <property type="entry name" value="vWFA"/>
    <property type="match status" value="1"/>
</dbReference>
<evidence type="ECO:0000313" key="1">
    <source>
        <dbReference type="EMBL" id="KAF7683158.1"/>
    </source>
</evidence>
<dbReference type="InterPro" id="IPR036465">
    <property type="entry name" value="vWFA_dom_sf"/>
</dbReference>
<evidence type="ECO:0000313" key="2">
    <source>
        <dbReference type="Proteomes" id="UP001516464"/>
    </source>
</evidence>
<evidence type="ECO:0008006" key="3">
    <source>
        <dbReference type="Google" id="ProtNLM"/>
    </source>
</evidence>
<dbReference type="SUPFAM" id="SSF53300">
    <property type="entry name" value="vWA-like"/>
    <property type="match status" value="1"/>
</dbReference>
<dbReference type="Proteomes" id="UP001516464">
    <property type="component" value="Unassembled WGS sequence"/>
</dbReference>
<proteinExistence type="predicted"/>
<name>A0ABQ7HY89_9MICR</name>